<dbReference type="AlphaFoldDB" id="A0AAN6VU59"/>
<proteinExistence type="predicted"/>
<evidence type="ECO:0000313" key="3">
    <source>
        <dbReference type="EMBL" id="KAK4157399.1"/>
    </source>
</evidence>
<protein>
    <submittedName>
        <fullName evidence="3">Uncharacterized protein</fullName>
    </submittedName>
</protein>
<comment type="caution">
    <text evidence="3">The sequence shown here is derived from an EMBL/GenBank/DDBJ whole genome shotgun (WGS) entry which is preliminary data.</text>
</comment>
<feature type="compositionally biased region" description="Polar residues" evidence="1">
    <location>
        <begin position="45"/>
        <end position="64"/>
    </location>
</feature>
<accession>A0AAN6VU59</accession>
<keyword evidence="4" id="KW-1185">Reference proteome</keyword>
<reference evidence="3" key="2">
    <citation type="submission" date="2023-05" db="EMBL/GenBank/DDBJ databases">
        <authorList>
            <consortium name="Lawrence Berkeley National Laboratory"/>
            <person name="Steindorff A."/>
            <person name="Hensen N."/>
            <person name="Bonometti L."/>
            <person name="Westerberg I."/>
            <person name="Brannstrom I.O."/>
            <person name="Guillou S."/>
            <person name="Cros-Aarteil S."/>
            <person name="Calhoun S."/>
            <person name="Haridas S."/>
            <person name="Kuo A."/>
            <person name="Mondo S."/>
            <person name="Pangilinan J."/>
            <person name="Riley R."/>
            <person name="Labutti K."/>
            <person name="Andreopoulos B."/>
            <person name="Lipzen A."/>
            <person name="Chen C."/>
            <person name="Yanf M."/>
            <person name="Daum C."/>
            <person name="Ng V."/>
            <person name="Clum A."/>
            <person name="Ohm R."/>
            <person name="Martin F."/>
            <person name="Silar P."/>
            <person name="Natvig D."/>
            <person name="Lalanne C."/>
            <person name="Gautier V."/>
            <person name="Ament-Velasquez S.L."/>
            <person name="Kruys A."/>
            <person name="Hutchinson M.I."/>
            <person name="Powell A.J."/>
            <person name="Barry K."/>
            <person name="Miller A.N."/>
            <person name="Grigoriev I.V."/>
            <person name="Debuchy R."/>
            <person name="Gladieux P."/>
            <person name="Thoren M.H."/>
            <person name="Johannesson H."/>
        </authorList>
    </citation>
    <scope>NUCLEOTIDE SEQUENCE</scope>
    <source>
        <strain evidence="3">CBS 538.74</strain>
    </source>
</reference>
<reference evidence="3" key="1">
    <citation type="journal article" date="2023" name="Mol. Phylogenet. Evol.">
        <title>Genome-scale phylogeny and comparative genomics of the fungal order Sordariales.</title>
        <authorList>
            <person name="Hensen N."/>
            <person name="Bonometti L."/>
            <person name="Westerberg I."/>
            <person name="Brannstrom I.O."/>
            <person name="Guillou S."/>
            <person name="Cros-Aarteil S."/>
            <person name="Calhoun S."/>
            <person name="Haridas S."/>
            <person name="Kuo A."/>
            <person name="Mondo S."/>
            <person name="Pangilinan J."/>
            <person name="Riley R."/>
            <person name="LaButti K."/>
            <person name="Andreopoulos B."/>
            <person name="Lipzen A."/>
            <person name="Chen C."/>
            <person name="Yan M."/>
            <person name="Daum C."/>
            <person name="Ng V."/>
            <person name="Clum A."/>
            <person name="Steindorff A."/>
            <person name="Ohm R.A."/>
            <person name="Martin F."/>
            <person name="Silar P."/>
            <person name="Natvig D.O."/>
            <person name="Lalanne C."/>
            <person name="Gautier V."/>
            <person name="Ament-Velasquez S.L."/>
            <person name="Kruys A."/>
            <person name="Hutchinson M.I."/>
            <person name="Powell A.J."/>
            <person name="Barry K."/>
            <person name="Miller A.N."/>
            <person name="Grigoriev I.V."/>
            <person name="Debuchy R."/>
            <person name="Gladieux P."/>
            <person name="Hiltunen Thoren M."/>
            <person name="Johannesson H."/>
        </authorList>
    </citation>
    <scope>NUCLEOTIDE SEQUENCE</scope>
    <source>
        <strain evidence="3">CBS 538.74</strain>
    </source>
</reference>
<organism evidence="3 4">
    <name type="scientific">Chaetomidium leptoderma</name>
    <dbReference type="NCBI Taxonomy" id="669021"/>
    <lineage>
        <taxon>Eukaryota</taxon>
        <taxon>Fungi</taxon>
        <taxon>Dikarya</taxon>
        <taxon>Ascomycota</taxon>
        <taxon>Pezizomycotina</taxon>
        <taxon>Sordariomycetes</taxon>
        <taxon>Sordariomycetidae</taxon>
        <taxon>Sordariales</taxon>
        <taxon>Chaetomiaceae</taxon>
        <taxon>Chaetomidium</taxon>
    </lineage>
</organism>
<sequence>MHLPTILAALLLPLAAVAEEMTTTTSTSTITLTQTLTLQRAAMTPGSNSSVIRTTGTPSTTFLAPSSTTSSGPNTSSDPDKNAGSALGVTHMAAVAVAGVVAAALL</sequence>
<evidence type="ECO:0000313" key="4">
    <source>
        <dbReference type="Proteomes" id="UP001302745"/>
    </source>
</evidence>
<dbReference type="EMBL" id="MU856851">
    <property type="protein sequence ID" value="KAK4157399.1"/>
    <property type="molecule type" value="Genomic_DNA"/>
</dbReference>
<name>A0AAN6VU59_9PEZI</name>
<evidence type="ECO:0000256" key="1">
    <source>
        <dbReference type="SAM" id="MobiDB-lite"/>
    </source>
</evidence>
<feature type="compositionally biased region" description="Low complexity" evidence="1">
    <location>
        <begin position="65"/>
        <end position="77"/>
    </location>
</feature>
<feature type="chain" id="PRO_5042977479" evidence="2">
    <location>
        <begin position="19"/>
        <end position="106"/>
    </location>
</feature>
<feature type="region of interest" description="Disordered" evidence="1">
    <location>
        <begin position="41"/>
        <end position="85"/>
    </location>
</feature>
<dbReference type="Proteomes" id="UP001302745">
    <property type="component" value="Unassembled WGS sequence"/>
</dbReference>
<feature type="signal peptide" evidence="2">
    <location>
        <begin position="1"/>
        <end position="18"/>
    </location>
</feature>
<evidence type="ECO:0000256" key="2">
    <source>
        <dbReference type="SAM" id="SignalP"/>
    </source>
</evidence>
<gene>
    <name evidence="3" type="ORF">C8A00DRAFT_29688</name>
</gene>
<keyword evidence="2" id="KW-0732">Signal</keyword>